<evidence type="ECO:0000313" key="2">
    <source>
        <dbReference type="Proteomes" id="UP001596162"/>
    </source>
</evidence>
<protein>
    <submittedName>
        <fullName evidence="1">Thioredoxin family protein</fullName>
    </submittedName>
</protein>
<dbReference type="Gene3D" id="3.40.30.10">
    <property type="entry name" value="Glutaredoxin"/>
    <property type="match status" value="1"/>
</dbReference>
<evidence type="ECO:0000313" key="1">
    <source>
        <dbReference type="EMBL" id="MFC5193936.1"/>
    </source>
</evidence>
<comment type="caution">
    <text evidence="1">The sequence shown here is derived from an EMBL/GenBank/DDBJ whole genome shotgun (WGS) entry which is preliminary data.</text>
</comment>
<dbReference type="RefSeq" id="WP_376858137.1">
    <property type="nucleotide sequence ID" value="NZ_JBHSLA010000001.1"/>
</dbReference>
<dbReference type="EMBL" id="JBHSLA010000001">
    <property type="protein sequence ID" value="MFC5193936.1"/>
    <property type="molecule type" value="Genomic_DNA"/>
</dbReference>
<dbReference type="InterPro" id="IPR036249">
    <property type="entry name" value="Thioredoxin-like_sf"/>
</dbReference>
<name>A0ABW0C2E4_9FLAO</name>
<dbReference type="SUPFAM" id="SSF52833">
    <property type="entry name" value="Thioredoxin-like"/>
    <property type="match status" value="1"/>
</dbReference>
<keyword evidence="2" id="KW-1185">Reference proteome</keyword>
<reference evidence="2" key="1">
    <citation type="journal article" date="2019" name="Int. J. Syst. Evol. Microbiol.">
        <title>The Global Catalogue of Microorganisms (GCM) 10K type strain sequencing project: providing services to taxonomists for standard genome sequencing and annotation.</title>
        <authorList>
            <consortium name="The Broad Institute Genomics Platform"/>
            <consortium name="The Broad Institute Genome Sequencing Center for Infectious Disease"/>
            <person name="Wu L."/>
            <person name="Ma J."/>
        </authorList>
    </citation>
    <scope>NUCLEOTIDE SEQUENCE [LARGE SCALE GENOMIC DNA]</scope>
    <source>
        <strain evidence="2">JCM 17978</strain>
    </source>
</reference>
<sequence length="224" mass="25344">MINWVQGIFVPTYNEIKIVETLNDTKILNSIKASLKTSYTYPDYRDLVTNLVGRESTTGNDKSEDMVEYTKLNDKRMKRWDKTIKLTDNSLSRLANFKGNVTWIVITESWCGDAAHVVPPMAKLAEQSDNISLKLVLRDTNEDLMNQFLTNGGKSVPKLIMVETETLEVVHTFGPRPAAATKLVADYKAKHGMITPEIKEDLQVWYNKDKGQSTIDELLTMLGV</sequence>
<accession>A0ABW0C2E4</accession>
<dbReference type="Pfam" id="PF14595">
    <property type="entry name" value="Thioredoxin_9"/>
    <property type="match status" value="1"/>
</dbReference>
<proteinExistence type="predicted"/>
<gene>
    <name evidence="1" type="ORF">ACFPH8_01220</name>
</gene>
<dbReference type="Proteomes" id="UP001596162">
    <property type="component" value="Unassembled WGS sequence"/>
</dbReference>
<organism evidence="1 2">
    <name type="scientific">Bizionia hallyeonensis</name>
    <dbReference type="NCBI Taxonomy" id="1123757"/>
    <lineage>
        <taxon>Bacteria</taxon>
        <taxon>Pseudomonadati</taxon>
        <taxon>Bacteroidota</taxon>
        <taxon>Flavobacteriia</taxon>
        <taxon>Flavobacteriales</taxon>
        <taxon>Flavobacteriaceae</taxon>
        <taxon>Bizionia</taxon>
    </lineage>
</organism>